<comment type="subcellular location">
    <subcellularLocation>
        <location evidence="1">Cell membrane</location>
        <topology evidence="1">Multi-pass membrane protein</topology>
    </subcellularLocation>
</comment>
<feature type="transmembrane region" description="Helical" evidence="10">
    <location>
        <begin position="114"/>
        <end position="134"/>
    </location>
</feature>
<feature type="region of interest" description="Disordered" evidence="9">
    <location>
        <begin position="280"/>
        <end position="304"/>
    </location>
</feature>
<sequence>MLGVTDHVASRAAMASVAAASVLLVLKSYAAWATGSVAMLGSLADSGLDLLASVVALYSVRLAAQPADADHRFGHGKAEAIAALFQIALITLSAGAICVHAINRLDDAAAPVNIEYGVGVSAIAIAVTLALVGYQRRALRKSRSLAVRTDNLHYESDLYLNLSVIAALVLEQVGGLRGADALFGLGISLWLAWNAWRAANHAIDELMDREWPEEKRQRFLAVASQHPELKGIHDLRTRTSGTHDFVQFHVWVDPAMTVAHAHQVMDEVEEKLAAAFPGTEVLIHPDPEGHRDPPLGRERDRDRR</sequence>
<evidence type="ECO:0000256" key="8">
    <source>
        <dbReference type="ARBA" id="ARBA00068882"/>
    </source>
</evidence>
<dbReference type="OrthoDB" id="9806522at2"/>
<dbReference type="GO" id="GO:0015341">
    <property type="term" value="F:zinc efflux antiporter activity"/>
    <property type="evidence" value="ECO:0007669"/>
    <property type="project" value="TreeGrafter"/>
</dbReference>
<feature type="transmembrane region" description="Helical" evidence="10">
    <location>
        <begin position="38"/>
        <end position="60"/>
    </location>
</feature>
<organism evidence="13 14">
    <name type="scientific">Tardibacter chloracetimidivorans</name>
    <dbReference type="NCBI Taxonomy" id="1921510"/>
    <lineage>
        <taxon>Bacteria</taxon>
        <taxon>Pseudomonadati</taxon>
        <taxon>Pseudomonadota</taxon>
        <taxon>Alphaproteobacteria</taxon>
        <taxon>Sphingomonadales</taxon>
        <taxon>Sphingomonadaceae</taxon>
        <taxon>Tardibacter</taxon>
    </lineage>
</organism>
<dbReference type="Pfam" id="PF01545">
    <property type="entry name" value="Cation_efflux"/>
    <property type="match status" value="1"/>
</dbReference>
<feature type="domain" description="Cation efflux protein transmembrane" evidence="11">
    <location>
        <begin position="14"/>
        <end position="207"/>
    </location>
</feature>
<evidence type="ECO:0000259" key="11">
    <source>
        <dbReference type="Pfam" id="PF01545"/>
    </source>
</evidence>
<keyword evidence="3" id="KW-0813">Transport</keyword>
<keyword evidence="6 10" id="KW-1133">Transmembrane helix</keyword>
<dbReference type="EMBL" id="CP018221">
    <property type="protein sequence ID" value="API57924.1"/>
    <property type="molecule type" value="Genomic_DNA"/>
</dbReference>
<evidence type="ECO:0000256" key="10">
    <source>
        <dbReference type="SAM" id="Phobius"/>
    </source>
</evidence>
<name>A0A1L3ZQM4_9SPHN</name>
<feature type="compositionally biased region" description="Basic and acidic residues" evidence="9">
    <location>
        <begin position="283"/>
        <end position="304"/>
    </location>
</feature>
<dbReference type="Proteomes" id="UP000182063">
    <property type="component" value="Chromosome"/>
</dbReference>
<dbReference type="SUPFAM" id="SSF160240">
    <property type="entry name" value="Cation efflux protein cytoplasmic domain-like"/>
    <property type="match status" value="1"/>
</dbReference>
<evidence type="ECO:0000256" key="3">
    <source>
        <dbReference type="ARBA" id="ARBA00022448"/>
    </source>
</evidence>
<evidence type="ECO:0000259" key="12">
    <source>
        <dbReference type="Pfam" id="PF16916"/>
    </source>
</evidence>
<keyword evidence="5 10" id="KW-0812">Transmembrane</keyword>
<evidence type="ECO:0000256" key="4">
    <source>
        <dbReference type="ARBA" id="ARBA00022475"/>
    </source>
</evidence>
<feature type="domain" description="Cation efflux protein cytoplasmic" evidence="12">
    <location>
        <begin position="212"/>
        <end position="288"/>
    </location>
</feature>
<dbReference type="InterPro" id="IPR027470">
    <property type="entry name" value="Cation_efflux_CTD"/>
</dbReference>
<dbReference type="Gene3D" id="3.30.70.1350">
    <property type="entry name" value="Cation efflux protein, cytoplasmic domain"/>
    <property type="match status" value="1"/>
</dbReference>
<evidence type="ECO:0000313" key="14">
    <source>
        <dbReference type="Proteomes" id="UP000182063"/>
    </source>
</evidence>
<dbReference type="AlphaFoldDB" id="A0A1L3ZQM4"/>
<reference evidence="14" key="1">
    <citation type="submission" date="2016-11" db="EMBL/GenBank/DDBJ databases">
        <title>Complete Genome Sequence of alachlor-degrading Sphingomonas sp. strain JJ-A5.</title>
        <authorList>
            <person name="Lee H."/>
            <person name="Ka J.-O."/>
        </authorList>
    </citation>
    <scope>NUCLEOTIDE SEQUENCE [LARGE SCALE GENOMIC DNA]</scope>
    <source>
        <strain evidence="14">JJ-A5</strain>
    </source>
</reference>
<comment type="similarity">
    <text evidence="2">Belongs to the cation diffusion facilitator (CDF) transporter (TC 2.A.4) family.</text>
</comment>
<dbReference type="PANTHER" id="PTHR43840:SF41">
    <property type="entry name" value="CATION-EFFLUX PUMP FIEF"/>
    <property type="match status" value="1"/>
</dbReference>
<evidence type="ECO:0000256" key="9">
    <source>
        <dbReference type="SAM" id="MobiDB-lite"/>
    </source>
</evidence>
<dbReference type="STRING" id="1921510.BSL82_00255"/>
<dbReference type="GO" id="GO:0006882">
    <property type="term" value="P:intracellular zinc ion homeostasis"/>
    <property type="evidence" value="ECO:0007669"/>
    <property type="project" value="TreeGrafter"/>
</dbReference>
<evidence type="ECO:0000256" key="6">
    <source>
        <dbReference type="ARBA" id="ARBA00022989"/>
    </source>
</evidence>
<dbReference type="InterPro" id="IPR036837">
    <property type="entry name" value="Cation_efflux_CTD_sf"/>
</dbReference>
<dbReference type="Pfam" id="PF16916">
    <property type="entry name" value="ZT_dimer"/>
    <property type="match status" value="1"/>
</dbReference>
<dbReference type="FunFam" id="3.30.70.1350:FF:000002">
    <property type="entry name" value="Ferrous-iron efflux pump FieF"/>
    <property type="match status" value="1"/>
</dbReference>
<keyword evidence="7 10" id="KW-0472">Membrane</keyword>
<evidence type="ECO:0000256" key="1">
    <source>
        <dbReference type="ARBA" id="ARBA00004651"/>
    </source>
</evidence>
<dbReference type="PANTHER" id="PTHR43840">
    <property type="entry name" value="MITOCHONDRIAL METAL TRANSPORTER 1-RELATED"/>
    <property type="match status" value="1"/>
</dbReference>
<keyword evidence="14" id="KW-1185">Reference proteome</keyword>
<dbReference type="InterPro" id="IPR050291">
    <property type="entry name" value="CDF_Transporter"/>
</dbReference>
<evidence type="ECO:0000256" key="7">
    <source>
        <dbReference type="ARBA" id="ARBA00023136"/>
    </source>
</evidence>
<accession>A0A1L3ZQM4</accession>
<gene>
    <name evidence="13" type="primary">fieF</name>
    <name evidence="13" type="ORF">BSL82_00255</name>
</gene>
<dbReference type="InterPro" id="IPR002524">
    <property type="entry name" value="Cation_efflux"/>
</dbReference>
<evidence type="ECO:0000256" key="2">
    <source>
        <dbReference type="ARBA" id="ARBA00008114"/>
    </source>
</evidence>
<dbReference type="GO" id="GO:0015086">
    <property type="term" value="F:cadmium ion transmembrane transporter activity"/>
    <property type="evidence" value="ECO:0007669"/>
    <property type="project" value="TreeGrafter"/>
</dbReference>
<dbReference type="NCBIfam" id="TIGR01297">
    <property type="entry name" value="CDF"/>
    <property type="match status" value="1"/>
</dbReference>
<proteinExistence type="inferred from homology"/>
<keyword evidence="4" id="KW-1003">Cell membrane</keyword>
<dbReference type="InterPro" id="IPR027469">
    <property type="entry name" value="Cation_efflux_TMD_sf"/>
</dbReference>
<dbReference type="InterPro" id="IPR058533">
    <property type="entry name" value="Cation_efflux_TM"/>
</dbReference>
<dbReference type="GO" id="GO:0015093">
    <property type="term" value="F:ferrous iron transmembrane transporter activity"/>
    <property type="evidence" value="ECO:0007669"/>
    <property type="project" value="TreeGrafter"/>
</dbReference>
<dbReference type="SUPFAM" id="SSF161111">
    <property type="entry name" value="Cation efflux protein transmembrane domain-like"/>
    <property type="match status" value="1"/>
</dbReference>
<evidence type="ECO:0000256" key="5">
    <source>
        <dbReference type="ARBA" id="ARBA00022692"/>
    </source>
</evidence>
<feature type="transmembrane region" description="Helical" evidence="10">
    <location>
        <begin position="81"/>
        <end position="102"/>
    </location>
</feature>
<dbReference type="GO" id="GO:0005886">
    <property type="term" value="C:plasma membrane"/>
    <property type="evidence" value="ECO:0007669"/>
    <property type="project" value="UniProtKB-SubCell"/>
</dbReference>
<dbReference type="RefSeq" id="WP_072595500.1">
    <property type="nucleotide sequence ID" value="NZ_CP018221.1"/>
</dbReference>
<dbReference type="Gene3D" id="1.20.1510.10">
    <property type="entry name" value="Cation efflux protein transmembrane domain"/>
    <property type="match status" value="1"/>
</dbReference>
<evidence type="ECO:0000313" key="13">
    <source>
        <dbReference type="EMBL" id="API57924.1"/>
    </source>
</evidence>
<protein>
    <recommendedName>
        <fullName evidence="8">Protein p34</fullName>
    </recommendedName>
</protein>
<feature type="transmembrane region" description="Helical" evidence="10">
    <location>
        <begin position="12"/>
        <end position="32"/>
    </location>
</feature>
<dbReference type="KEGG" id="sphj:BSL82_00255"/>